<evidence type="ECO:0000313" key="6">
    <source>
        <dbReference type="Proteomes" id="UP000410492"/>
    </source>
</evidence>
<dbReference type="PROSITE" id="PS51006">
    <property type="entry name" value="PABS_2"/>
    <property type="match status" value="1"/>
</dbReference>
<dbReference type="InterPro" id="IPR037163">
    <property type="entry name" value="Spermidine_synt_N_sf"/>
</dbReference>
<gene>
    <name evidence="5" type="ORF">CALMAC_LOCUS10628</name>
</gene>
<dbReference type="FunFam" id="3.40.50.150:FF:000197">
    <property type="entry name" value="spermine synthase isoform X2"/>
    <property type="match status" value="1"/>
</dbReference>
<dbReference type="PANTHER" id="PTHR46315">
    <property type="entry name" value="SPERMINE SYNTHASE"/>
    <property type="match status" value="1"/>
</dbReference>
<comment type="similarity">
    <text evidence="1">Belongs to the spermidine/spermine synthase family.</text>
</comment>
<dbReference type="AlphaFoldDB" id="A0A653CNR4"/>
<evidence type="ECO:0000256" key="1">
    <source>
        <dbReference type="ARBA" id="ARBA00007867"/>
    </source>
</evidence>
<dbReference type="EMBL" id="CAACVG010008380">
    <property type="protein sequence ID" value="VEN49551.1"/>
    <property type="molecule type" value="Genomic_DNA"/>
</dbReference>
<dbReference type="Gene3D" id="2.30.140.10">
    <property type="entry name" value="Spermidine synthase, tetramerisation domain"/>
    <property type="match status" value="1"/>
</dbReference>
<evidence type="ECO:0000313" key="5">
    <source>
        <dbReference type="EMBL" id="VEN49551.1"/>
    </source>
</evidence>
<dbReference type="InterPro" id="IPR030373">
    <property type="entry name" value="PABS_CS"/>
</dbReference>
<dbReference type="Proteomes" id="UP000410492">
    <property type="component" value="Unassembled WGS sequence"/>
</dbReference>
<dbReference type="PANTHER" id="PTHR46315:SF1">
    <property type="entry name" value="SPERMINE SYNTHASE"/>
    <property type="match status" value="1"/>
</dbReference>
<dbReference type="Gene3D" id="3.40.50.150">
    <property type="entry name" value="Vaccinia Virus protein VP39"/>
    <property type="match status" value="1"/>
</dbReference>
<dbReference type="InterPro" id="IPR001045">
    <property type="entry name" value="Spermi_synthase"/>
</dbReference>
<keyword evidence="3" id="KW-0620">Polyamine biosynthesis</keyword>
<dbReference type="SUPFAM" id="SSF53335">
    <property type="entry name" value="S-adenosyl-L-methionine-dependent methyltransferases"/>
    <property type="match status" value="1"/>
</dbReference>
<proteinExistence type="inferred from homology"/>
<sequence>MAANTILLDFSVEPGAVKNDNQMQVVATNIENVLKDYLTSLKQVHGLPFQGGLLRLYTADPGVTVFIRVYANGLITINMEYFKGDKDNPLLTFERCKELRQDVSEKMVGIRKAQAFPFLKRGTFSTYFVSSDERLLEYDIDKVLFEEISPYQKVQIVHSKSLGNILVLDDLQNIGESDLIYTETLMARKIENYKDKEIVILGGGDGALLYELLKEKPKEVIMLEIDEVVMKACAKYMRSICGDVLDKYDGPNYKIIVGDCMKSLEEFMKEGRKFDYIFGDLTDVPISQKHSGQLWTFYQKVLQMCFKLLRHGGKFMTHVNGICSSESVDMFKSQLDNIEPPVKFTTSKAFVPSFMEDWIFCQVFFDENKKE</sequence>
<accession>A0A653CNR4</accession>
<name>A0A653CNR4_CALMS</name>
<dbReference type="GO" id="GO:0016768">
    <property type="term" value="F:spermine synthase activity"/>
    <property type="evidence" value="ECO:0007669"/>
    <property type="project" value="InterPro"/>
</dbReference>
<feature type="active site" description="Proton acceptor" evidence="3">
    <location>
        <position position="280"/>
    </location>
</feature>
<dbReference type="CDD" id="cd02440">
    <property type="entry name" value="AdoMet_MTases"/>
    <property type="match status" value="1"/>
</dbReference>
<dbReference type="InterPro" id="IPR029063">
    <property type="entry name" value="SAM-dependent_MTases_sf"/>
</dbReference>
<dbReference type="Pfam" id="PF17284">
    <property type="entry name" value="Spermine_synt_N"/>
    <property type="match status" value="1"/>
</dbReference>
<organism evidence="5 6">
    <name type="scientific">Callosobruchus maculatus</name>
    <name type="common">Southern cowpea weevil</name>
    <name type="synonym">Pulse bruchid</name>
    <dbReference type="NCBI Taxonomy" id="64391"/>
    <lineage>
        <taxon>Eukaryota</taxon>
        <taxon>Metazoa</taxon>
        <taxon>Ecdysozoa</taxon>
        <taxon>Arthropoda</taxon>
        <taxon>Hexapoda</taxon>
        <taxon>Insecta</taxon>
        <taxon>Pterygota</taxon>
        <taxon>Neoptera</taxon>
        <taxon>Endopterygota</taxon>
        <taxon>Coleoptera</taxon>
        <taxon>Polyphaga</taxon>
        <taxon>Cucujiformia</taxon>
        <taxon>Chrysomeloidea</taxon>
        <taxon>Chrysomelidae</taxon>
        <taxon>Bruchinae</taxon>
        <taxon>Bruchini</taxon>
        <taxon>Callosobruchus</taxon>
    </lineage>
</organism>
<feature type="domain" description="PABS" evidence="4">
    <location>
        <begin position="125"/>
        <end position="367"/>
    </location>
</feature>
<dbReference type="PROSITE" id="PS01330">
    <property type="entry name" value="PABS_1"/>
    <property type="match status" value="1"/>
</dbReference>
<dbReference type="InterPro" id="IPR015576">
    <property type="entry name" value="Spermine_synthase_animal"/>
</dbReference>
<dbReference type="InterPro" id="IPR035246">
    <property type="entry name" value="Spermidine_synt_N"/>
</dbReference>
<dbReference type="HAMAP" id="MF_00198">
    <property type="entry name" value="Spermidine_synth"/>
    <property type="match status" value="1"/>
</dbReference>
<dbReference type="Pfam" id="PF01564">
    <property type="entry name" value="Spermine_synth"/>
    <property type="match status" value="1"/>
</dbReference>
<keyword evidence="2 3" id="KW-0808">Transferase</keyword>
<dbReference type="GO" id="GO:0006597">
    <property type="term" value="P:spermine biosynthetic process"/>
    <property type="evidence" value="ECO:0007669"/>
    <property type="project" value="InterPro"/>
</dbReference>
<evidence type="ECO:0000256" key="3">
    <source>
        <dbReference type="PROSITE-ProRule" id="PRU00354"/>
    </source>
</evidence>
<evidence type="ECO:0000259" key="4">
    <source>
        <dbReference type="PROSITE" id="PS51006"/>
    </source>
</evidence>
<evidence type="ECO:0000256" key="2">
    <source>
        <dbReference type="ARBA" id="ARBA00022679"/>
    </source>
</evidence>
<protein>
    <recommendedName>
        <fullName evidence="4">PABS domain-containing protein</fullName>
    </recommendedName>
</protein>
<dbReference type="OrthoDB" id="5953636at2759"/>
<reference evidence="5 6" key="1">
    <citation type="submission" date="2019-01" db="EMBL/GenBank/DDBJ databases">
        <authorList>
            <person name="Sayadi A."/>
        </authorList>
    </citation>
    <scope>NUCLEOTIDE SEQUENCE [LARGE SCALE GENOMIC DNA]</scope>
</reference>
<dbReference type="InterPro" id="IPR030374">
    <property type="entry name" value="PABS"/>
</dbReference>
<keyword evidence="6" id="KW-1185">Reference proteome</keyword>